<dbReference type="InterPro" id="IPR011701">
    <property type="entry name" value="MFS"/>
</dbReference>
<evidence type="ECO:0000313" key="18">
    <source>
        <dbReference type="Proteomes" id="UP000068832"/>
    </source>
</evidence>
<dbReference type="GO" id="GO:0005886">
    <property type="term" value="C:plasma membrane"/>
    <property type="evidence" value="ECO:0007669"/>
    <property type="project" value="TreeGrafter"/>
</dbReference>
<dbReference type="InterPro" id="IPR020846">
    <property type="entry name" value="MFS_dom"/>
</dbReference>
<dbReference type="GeneID" id="97614703"/>
<evidence type="ECO:0000313" key="10">
    <source>
        <dbReference type="EMBL" id="AKV77910.1"/>
    </source>
</evidence>
<feature type="transmembrane region" description="Helical" evidence="5">
    <location>
        <begin position="200"/>
        <end position="219"/>
    </location>
</feature>
<feature type="transmembrane region" description="Helical" evidence="5">
    <location>
        <begin position="364"/>
        <end position="383"/>
    </location>
</feature>
<evidence type="ECO:0000259" key="6">
    <source>
        <dbReference type="PROSITE" id="PS50850"/>
    </source>
</evidence>
<sequence>MKPYLHATLASTIAWAGNIYDLLIITYVYQYIESTFHIGYVMVSLLFSFGLLGRVVGGTLFGRFSDKYGRKPVLIFTTLGYSLSHGIMAFSPNVIVLFLARLFEGVFMGGEWTAGTVIAYESAPVSVRGILTGIVQSGYGMGYALTGAMYIYFSPLISEDWRIFLATGTFPLLLVPYMKLKVPESKPTRVSKVKVEYRDYLNLILKSTLAMSGMFVAYFSVFGNYPTFAEKLIGISPSTLGLTLLISNVGLAISFIVFGRLADRINVRKLILSALVTLTVSLFFTVPGFINLGPLASIISTMVYASSCGFWPLIPLLLAHSVPVEVRGLLSGMSYNIGGLVGGIAEVITGIAMQYMGILGMAKIIDIINLVALITVFISVITWPRAAIHTSSHNV</sequence>
<dbReference type="EMBL" id="CP008822">
    <property type="protein sequence ID" value="AIM26419.1"/>
    <property type="molecule type" value="Genomic_DNA"/>
</dbReference>
<feature type="transmembrane region" description="Helical" evidence="5">
    <location>
        <begin position="270"/>
        <end position="290"/>
    </location>
</feature>
<feature type="transmembrane region" description="Helical" evidence="5">
    <location>
        <begin position="12"/>
        <end position="32"/>
    </location>
</feature>
<evidence type="ECO:0000313" key="12">
    <source>
        <dbReference type="EMBL" id="AKV82397.1"/>
    </source>
</evidence>
<dbReference type="EMBL" id="CP012175">
    <property type="protein sequence ID" value="AKV80155.1"/>
    <property type="molecule type" value="Genomic_DNA"/>
</dbReference>
<feature type="transmembrane region" description="Helical" evidence="5">
    <location>
        <begin position="296"/>
        <end position="318"/>
    </location>
</feature>
<dbReference type="Proteomes" id="UP000056255">
    <property type="component" value="Chromosome"/>
</dbReference>
<evidence type="ECO:0000256" key="1">
    <source>
        <dbReference type="ARBA" id="ARBA00004141"/>
    </source>
</evidence>
<dbReference type="EMBL" id="CP012173">
    <property type="protein sequence ID" value="AKV75664.1"/>
    <property type="molecule type" value="Genomic_DNA"/>
</dbReference>
<dbReference type="Proteomes" id="UP000062398">
    <property type="component" value="Chromosome"/>
</dbReference>
<dbReference type="RefSeq" id="WP_011921400.1">
    <property type="nucleotide sequence ID" value="NZ_AP019770.1"/>
</dbReference>
<dbReference type="PROSITE" id="PS50850">
    <property type="entry name" value="MFS"/>
    <property type="match status" value="1"/>
</dbReference>
<reference evidence="12 14" key="3">
    <citation type="submission" date="2015-07" db="EMBL/GenBank/DDBJ databases">
        <title>Physiological, transcriptional responses and genome re-sequencing of acid resistant extremely thermoacidophilic Metallosphaera sedula SARC-M1.</title>
        <authorList>
            <person name="Ai C."/>
            <person name="McCarthy S."/>
            <person name="Eckrich V."/>
            <person name="Rudrappa D."/>
            <person name="Qiu G."/>
            <person name="Blum P."/>
        </authorList>
    </citation>
    <scope>NUCLEOTIDE SEQUENCE [LARGE SCALE GENOMIC DNA]</scope>
    <source>
        <strain evidence="12 14">SARC-M1</strain>
    </source>
</reference>
<evidence type="ECO:0000313" key="13">
    <source>
        <dbReference type="Proteomes" id="UP000029084"/>
    </source>
</evidence>
<organism evidence="7 13">
    <name type="scientific">Metallosphaera sedula</name>
    <dbReference type="NCBI Taxonomy" id="43687"/>
    <lineage>
        <taxon>Archaea</taxon>
        <taxon>Thermoproteota</taxon>
        <taxon>Thermoprotei</taxon>
        <taxon>Sulfolobales</taxon>
        <taxon>Sulfolobaceae</taxon>
        <taxon>Metallosphaera</taxon>
    </lineage>
</organism>
<dbReference type="AlphaFoldDB" id="A0A088E1V6"/>
<evidence type="ECO:0000313" key="7">
    <source>
        <dbReference type="EMBL" id="AIM26419.1"/>
    </source>
</evidence>
<feature type="domain" description="Major facilitator superfamily (MFS) profile" evidence="6">
    <location>
        <begin position="7"/>
        <end position="387"/>
    </location>
</feature>
<dbReference type="Proteomes" id="UP000061362">
    <property type="component" value="Chromosome"/>
</dbReference>
<dbReference type="GO" id="GO:0046943">
    <property type="term" value="F:carboxylic acid transmembrane transporter activity"/>
    <property type="evidence" value="ECO:0007669"/>
    <property type="project" value="TreeGrafter"/>
</dbReference>
<comment type="subcellular location">
    <subcellularLocation>
        <location evidence="1">Membrane</location>
        <topology evidence="1">Multi-pass membrane protein</topology>
    </subcellularLocation>
</comment>
<dbReference type="Proteomes" id="UP000062475">
    <property type="component" value="Chromosome"/>
</dbReference>
<dbReference type="EMBL" id="CP012176">
    <property type="protein sequence ID" value="AKV82397.1"/>
    <property type="molecule type" value="Genomic_DNA"/>
</dbReference>
<dbReference type="OMA" id="PAYEYRS"/>
<dbReference type="Proteomes" id="UP000029084">
    <property type="component" value="Chromosome"/>
</dbReference>
<accession>A0A088E1V6</accession>
<evidence type="ECO:0000313" key="9">
    <source>
        <dbReference type="EMBL" id="AKV75664.1"/>
    </source>
</evidence>
<proteinExistence type="predicted"/>
<dbReference type="InterPro" id="IPR005829">
    <property type="entry name" value="Sugar_transporter_CS"/>
</dbReference>
<feature type="transmembrane region" description="Helical" evidence="5">
    <location>
        <begin position="239"/>
        <end position="258"/>
    </location>
</feature>
<dbReference type="PATRIC" id="fig|43687.5.peg.260"/>
<dbReference type="Pfam" id="PF07690">
    <property type="entry name" value="MFS_1"/>
    <property type="match status" value="1"/>
</dbReference>
<evidence type="ECO:0000256" key="5">
    <source>
        <dbReference type="SAM" id="Phobius"/>
    </source>
</evidence>
<evidence type="ECO:0000313" key="15">
    <source>
        <dbReference type="Proteomes" id="UP000061362"/>
    </source>
</evidence>
<dbReference type="PROSITE" id="PS00217">
    <property type="entry name" value="SUGAR_TRANSPORT_2"/>
    <property type="match status" value="1"/>
</dbReference>
<dbReference type="PANTHER" id="PTHR23508">
    <property type="entry name" value="CARBOXYLIC ACID TRANSPORTER PROTEIN HOMOLOG"/>
    <property type="match status" value="1"/>
</dbReference>
<dbReference type="InterPro" id="IPR036259">
    <property type="entry name" value="MFS_trans_sf"/>
</dbReference>
<protein>
    <submittedName>
        <fullName evidence="8">MFS transporter</fullName>
    </submittedName>
    <submittedName>
        <fullName evidence="7">Major facilitator superfamily MFS_1</fullName>
    </submittedName>
</protein>
<keyword evidence="2 5" id="KW-0812">Transmembrane</keyword>
<evidence type="ECO:0000256" key="2">
    <source>
        <dbReference type="ARBA" id="ARBA00022692"/>
    </source>
</evidence>
<dbReference type="Proteomes" id="UP000068832">
    <property type="component" value="Chromosome"/>
</dbReference>
<keyword evidence="4 5" id="KW-0472">Membrane</keyword>
<keyword evidence="3 5" id="KW-1133">Transmembrane helix</keyword>
<dbReference type="SUPFAM" id="SSF103473">
    <property type="entry name" value="MFS general substrate transporter"/>
    <property type="match status" value="1"/>
</dbReference>
<reference evidence="7 13" key="1">
    <citation type="journal article" date="2014" name="J. Bacteriol.">
        <title>Role of an Archaeal PitA Transporter in the Copper and Arsenic Resistance of Metallosphaera sedula, an Extreme Thermoacidophile.</title>
        <authorList>
            <person name="McCarthy S."/>
            <person name="Ai C."/>
            <person name="Wheaton G."/>
            <person name="Tevatia R."/>
            <person name="Eckrich V."/>
            <person name="Kelly R."/>
            <person name="Blum P."/>
        </authorList>
    </citation>
    <scope>NUCLEOTIDE SEQUENCE [LARGE SCALE GENOMIC DNA]</scope>
    <source>
        <strain evidence="7 13">CuR1</strain>
    </source>
</reference>
<feature type="transmembrane region" description="Helical" evidence="5">
    <location>
        <begin position="38"/>
        <end position="61"/>
    </location>
</feature>
<dbReference type="PANTHER" id="PTHR23508:SF10">
    <property type="entry name" value="CARBOXYLIC ACID TRANSPORTER PROTEIN HOMOLOG"/>
    <property type="match status" value="1"/>
</dbReference>
<evidence type="ECO:0000256" key="3">
    <source>
        <dbReference type="ARBA" id="ARBA00022989"/>
    </source>
</evidence>
<evidence type="ECO:0000313" key="14">
    <source>
        <dbReference type="Proteomes" id="UP000056255"/>
    </source>
</evidence>
<evidence type="ECO:0000313" key="16">
    <source>
        <dbReference type="Proteomes" id="UP000062398"/>
    </source>
</evidence>
<evidence type="ECO:0000313" key="8">
    <source>
        <dbReference type="EMBL" id="AKV73421.1"/>
    </source>
</evidence>
<feature type="transmembrane region" description="Helical" evidence="5">
    <location>
        <begin position="73"/>
        <end position="100"/>
    </location>
</feature>
<evidence type="ECO:0000313" key="11">
    <source>
        <dbReference type="EMBL" id="AKV80155.1"/>
    </source>
</evidence>
<feature type="transmembrane region" description="Helical" evidence="5">
    <location>
        <begin position="163"/>
        <end position="180"/>
    </location>
</feature>
<feature type="transmembrane region" description="Helical" evidence="5">
    <location>
        <begin position="138"/>
        <end position="157"/>
    </location>
</feature>
<reference evidence="15 16" key="2">
    <citation type="journal article" date="2015" name="Genome Announc.">
        <title>Complete Genome Sequences of Evolved Arsenate-Resistant Metallosphaera sedula Strains.</title>
        <authorList>
            <person name="Ai C."/>
            <person name="McCarthy S."/>
            <person name="Schackwitz W."/>
            <person name="Martin J."/>
            <person name="Lipzen A."/>
            <person name="Blum P."/>
        </authorList>
    </citation>
    <scope>NUCLEOTIDE SEQUENCE [LARGE SCALE GENOMIC DNA]</scope>
    <source>
        <strain evidence="10 16">ARS120-1</strain>
        <strain evidence="11 15">ARS120-2</strain>
        <strain evidence="8 18">ARS50-1</strain>
        <strain evidence="9 17">ARS50-2</strain>
    </source>
</reference>
<dbReference type="EMBL" id="CP012172">
    <property type="protein sequence ID" value="AKV73421.1"/>
    <property type="molecule type" value="Genomic_DNA"/>
</dbReference>
<gene>
    <name evidence="7" type="ORF">HA72_0255</name>
    <name evidence="8" type="ORF">MsedA_0266</name>
    <name evidence="9" type="ORF">MsedB_0266</name>
    <name evidence="10" type="ORF">MsedC_0265</name>
    <name evidence="11" type="ORF">MsedD_0266</name>
    <name evidence="12" type="ORF">MsedE_0266</name>
</gene>
<feature type="transmembrane region" description="Helical" evidence="5">
    <location>
        <begin position="339"/>
        <end position="358"/>
    </location>
</feature>
<dbReference type="CDD" id="cd17316">
    <property type="entry name" value="MFS_SV2_like"/>
    <property type="match status" value="1"/>
</dbReference>
<dbReference type="EMBL" id="CP012174">
    <property type="protein sequence ID" value="AKV77910.1"/>
    <property type="molecule type" value="Genomic_DNA"/>
</dbReference>
<dbReference type="Gene3D" id="1.20.1250.20">
    <property type="entry name" value="MFS general substrate transporter like domains"/>
    <property type="match status" value="2"/>
</dbReference>
<evidence type="ECO:0000256" key="4">
    <source>
        <dbReference type="ARBA" id="ARBA00023136"/>
    </source>
</evidence>
<dbReference type="OrthoDB" id="117970at2157"/>
<name>A0A088E1V6_9CREN</name>
<evidence type="ECO:0000313" key="17">
    <source>
        <dbReference type="Proteomes" id="UP000062475"/>
    </source>
</evidence>